<evidence type="ECO:0000256" key="4">
    <source>
        <dbReference type="ARBA" id="ARBA00022692"/>
    </source>
</evidence>
<keyword evidence="4 10" id="KW-0812">Transmembrane</keyword>
<keyword evidence="6 10" id="KW-1133">Transmembrane helix</keyword>
<keyword evidence="9 10" id="KW-0807">Transducer</keyword>
<feature type="transmembrane region" description="Helical" evidence="10">
    <location>
        <begin position="42"/>
        <end position="68"/>
    </location>
</feature>
<evidence type="ECO:0000256" key="9">
    <source>
        <dbReference type="ARBA" id="ARBA00023224"/>
    </source>
</evidence>
<dbReference type="GO" id="GO:0005886">
    <property type="term" value="C:plasma membrane"/>
    <property type="evidence" value="ECO:0007669"/>
    <property type="project" value="UniProtKB-SubCell"/>
</dbReference>
<comment type="subcellular location">
    <subcellularLocation>
        <location evidence="1 10">Cell membrane</location>
        <topology evidence="1 10">Multi-pass membrane protein</topology>
    </subcellularLocation>
</comment>
<organism evidence="11 12">
    <name type="scientific">Danaus chrysippus</name>
    <name type="common">African queen</name>
    <dbReference type="NCBI Taxonomy" id="151541"/>
    <lineage>
        <taxon>Eukaryota</taxon>
        <taxon>Metazoa</taxon>
        <taxon>Ecdysozoa</taxon>
        <taxon>Arthropoda</taxon>
        <taxon>Hexapoda</taxon>
        <taxon>Insecta</taxon>
        <taxon>Pterygota</taxon>
        <taxon>Neoptera</taxon>
        <taxon>Endopterygota</taxon>
        <taxon>Lepidoptera</taxon>
        <taxon>Glossata</taxon>
        <taxon>Ditrysia</taxon>
        <taxon>Papilionoidea</taxon>
        <taxon>Nymphalidae</taxon>
        <taxon>Danainae</taxon>
        <taxon>Danaini</taxon>
        <taxon>Danaina</taxon>
        <taxon>Danaus</taxon>
        <taxon>Anosia</taxon>
    </lineage>
</organism>
<evidence type="ECO:0000313" key="11">
    <source>
        <dbReference type="EMBL" id="CAG9562189.1"/>
    </source>
</evidence>
<evidence type="ECO:0000256" key="5">
    <source>
        <dbReference type="ARBA" id="ARBA00022725"/>
    </source>
</evidence>
<accession>A0A8J2QG26</accession>
<dbReference type="Proteomes" id="UP000789524">
    <property type="component" value="Unassembled WGS sequence"/>
</dbReference>
<feature type="transmembrane region" description="Helical" evidence="10">
    <location>
        <begin position="249"/>
        <end position="265"/>
    </location>
</feature>
<evidence type="ECO:0000256" key="7">
    <source>
        <dbReference type="ARBA" id="ARBA00023136"/>
    </source>
</evidence>
<dbReference type="AlphaFoldDB" id="A0A8J2QG26"/>
<dbReference type="GO" id="GO:0004984">
    <property type="term" value="F:olfactory receptor activity"/>
    <property type="evidence" value="ECO:0007669"/>
    <property type="project" value="InterPro"/>
</dbReference>
<sequence>MVYYSAAFSSIFGVTISAEKNQLPLRAWYPFDATKRPVYQWTYAHQIIALSIAAGVNLCCDVLASALIGQCRCRMRLIADSLRTLCDDVEVDKKGRVTAEGEKVLKNRVRSIAMRHQLVLEQVKQLQQCFSIPILVQFAVAAFIICVTAYRMAFENSFYRLMSMIIYIIVITMQVYIYCVEGNNLTIDSYEISRAAYECPWYECSVPLRRLLLVIMIRCTRPTIITAGGIVELSLDTFVCDHETRNQQVIFLLMTFVTTIGWATITDKNGLPLPAWYPYNTSISPAYELTYMHQTLSIMIVAVLNITSPIMIIKTSTLVGKLPAEWHGKKSSGDEDYKYYGGTANKLFTSKREAIVKNRQRIYVPQHQRALRAAEILQNAK</sequence>
<evidence type="ECO:0000256" key="10">
    <source>
        <dbReference type="RuleBase" id="RU351113"/>
    </source>
</evidence>
<evidence type="ECO:0000256" key="6">
    <source>
        <dbReference type="ARBA" id="ARBA00022989"/>
    </source>
</evidence>
<evidence type="ECO:0000256" key="8">
    <source>
        <dbReference type="ARBA" id="ARBA00023170"/>
    </source>
</evidence>
<feature type="transmembrane region" description="Helical" evidence="10">
    <location>
        <begin position="291"/>
        <end position="313"/>
    </location>
</feature>
<dbReference type="InterPro" id="IPR004117">
    <property type="entry name" value="7tm6_olfct_rcpt"/>
</dbReference>
<dbReference type="GO" id="GO:0007165">
    <property type="term" value="P:signal transduction"/>
    <property type="evidence" value="ECO:0007669"/>
    <property type="project" value="UniProtKB-KW"/>
</dbReference>
<comment type="caution">
    <text evidence="10">Lacks conserved residue(s) required for the propagation of feature annotation.</text>
</comment>
<dbReference type="PANTHER" id="PTHR21137:SF35">
    <property type="entry name" value="ODORANT RECEPTOR 19A-RELATED"/>
    <property type="match status" value="1"/>
</dbReference>
<name>A0A8J2QG26_9NEOP</name>
<evidence type="ECO:0000256" key="1">
    <source>
        <dbReference type="ARBA" id="ARBA00004651"/>
    </source>
</evidence>
<keyword evidence="5 10" id="KW-0552">Olfaction</keyword>
<keyword evidence="8 10" id="KW-0675">Receptor</keyword>
<evidence type="ECO:0000256" key="3">
    <source>
        <dbReference type="ARBA" id="ARBA00022606"/>
    </source>
</evidence>
<feature type="transmembrane region" description="Helical" evidence="10">
    <location>
        <begin position="130"/>
        <end position="152"/>
    </location>
</feature>
<gene>
    <name evidence="11" type="ORF">DCHRY22_LOCUS3563</name>
</gene>
<dbReference type="PANTHER" id="PTHR21137">
    <property type="entry name" value="ODORANT RECEPTOR"/>
    <property type="match status" value="1"/>
</dbReference>
<dbReference type="OrthoDB" id="6617147at2759"/>
<dbReference type="EMBL" id="CAKASE010000047">
    <property type="protein sequence ID" value="CAG9562189.1"/>
    <property type="molecule type" value="Genomic_DNA"/>
</dbReference>
<evidence type="ECO:0000313" key="12">
    <source>
        <dbReference type="Proteomes" id="UP000789524"/>
    </source>
</evidence>
<reference evidence="11" key="1">
    <citation type="submission" date="2021-09" db="EMBL/GenBank/DDBJ databases">
        <authorList>
            <person name="Martin H S."/>
        </authorList>
    </citation>
    <scope>NUCLEOTIDE SEQUENCE</scope>
</reference>
<proteinExistence type="inferred from homology"/>
<comment type="caution">
    <text evidence="11">The sequence shown here is derived from an EMBL/GenBank/DDBJ whole genome shotgun (WGS) entry which is preliminary data.</text>
</comment>
<keyword evidence="12" id="KW-1185">Reference proteome</keyword>
<keyword evidence="7 10" id="KW-0472">Membrane</keyword>
<comment type="similarity">
    <text evidence="10">Belongs to the insect chemoreceptor superfamily. Heteromeric odorant receptor channel (TC 1.A.69) family.</text>
</comment>
<dbReference type="Pfam" id="PF02949">
    <property type="entry name" value="7tm_6"/>
    <property type="match status" value="1"/>
</dbReference>
<dbReference type="GO" id="GO:0005549">
    <property type="term" value="F:odorant binding"/>
    <property type="evidence" value="ECO:0007669"/>
    <property type="project" value="InterPro"/>
</dbReference>
<protein>
    <recommendedName>
        <fullName evidence="10">Odorant receptor</fullName>
    </recommendedName>
</protein>
<keyword evidence="2" id="KW-1003">Cell membrane</keyword>
<keyword evidence="3 10" id="KW-0716">Sensory transduction</keyword>
<evidence type="ECO:0000256" key="2">
    <source>
        <dbReference type="ARBA" id="ARBA00022475"/>
    </source>
</evidence>
<feature type="transmembrane region" description="Helical" evidence="10">
    <location>
        <begin position="158"/>
        <end position="179"/>
    </location>
</feature>